<dbReference type="AlphaFoldDB" id="A0A3M7SWP5"/>
<name>A0A3M7SWP5_BRAPC</name>
<proteinExistence type="predicted"/>
<dbReference type="EMBL" id="REGN01000657">
    <property type="protein sequence ID" value="RNA40234.1"/>
    <property type="molecule type" value="Genomic_DNA"/>
</dbReference>
<accession>A0A3M7SWP5</accession>
<keyword evidence="1" id="KW-0472">Membrane</keyword>
<evidence type="ECO:0000313" key="3">
    <source>
        <dbReference type="Proteomes" id="UP000276133"/>
    </source>
</evidence>
<keyword evidence="1" id="KW-0812">Transmembrane</keyword>
<organism evidence="2 3">
    <name type="scientific">Brachionus plicatilis</name>
    <name type="common">Marine rotifer</name>
    <name type="synonym">Brachionus muelleri</name>
    <dbReference type="NCBI Taxonomy" id="10195"/>
    <lineage>
        <taxon>Eukaryota</taxon>
        <taxon>Metazoa</taxon>
        <taxon>Spiralia</taxon>
        <taxon>Gnathifera</taxon>
        <taxon>Rotifera</taxon>
        <taxon>Eurotatoria</taxon>
        <taxon>Monogononta</taxon>
        <taxon>Pseudotrocha</taxon>
        <taxon>Ploima</taxon>
        <taxon>Brachionidae</taxon>
        <taxon>Brachionus</taxon>
    </lineage>
</organism>
<evidence type="ECO:0000313" key="2">
    <source>
        <dbReference type="EMBL" id="RNA40234.1"/>
    </source>
</evidence>
<protein>
    <submittedName>
        <fullName evidence="2">Uncharacterized protein</fullName>
    </submittedName>
</protein>
<feature type="transmembrane region" description="Helical" evidence="1">
    <location>
        <begin position="38"/>
        <end position="58"/>
    </location>
</feature>
<reference evidence="2 3" key="1">
    <citation type="journal article" date="2018" name="Sci. Rep.">
        <title>Genomic signatures of local adaptation to the degree of environmental predictability in rotifers.</title>
        <authorList>
            <person name="Franch-Gras L."/>
            <person name="Hahn C."/>
            <person name="Garcia-Roger E.M."/>
            <person name="Carmona M.J."/>
            <person name="Serra M."/>
            <person name="Gomez A."/>
        </authorList>
    </citation>
    <scope>NUCLEOTIDE SEQUENCE [LARGE SCALE GENOMIC DNA]</scope>
    <source>
        <strain evidence="2">HYR1</strain>
    </source>
</reference>
<comment type="caution">
    <text evidence="2">The sequence shown here is derived from an EMBL/GenBank/DDBJ whole genome shotgun (WGS) entry which is preliminary data.</text>
</comment>
<gene>
    <name evidence="2" type="ORF">BpHYR1_016377</name>
</gene>
<keyword evidence="3" id="KW-1185">Reference proteome</keyword>
<sequence>MGLVDCNLASKFLNIFLELWNEAENDECLKIKIIFNRYLNSLSTFNFFKIYSLLILLYSCPKN</sequence>
<evidence type="ECO:0000256" key="1">
    <source>
        <dbReference type="SAM" id="Phobius"/>
    </source>
</evidence>
<keyword evidence="1" id="KW-1133">Transmembrane helix</keyword>
<dbReference type="Proteomes" id="UP000276133">
    <property type="component" value="Unassembled WGS sequence"/>
</dbReference>